<sequence length="114" mass="12785">MESDSASQMQGQRDYVDADFPRTWKKANYVALIQRQLSSWPNTEIPFSPTKTSIADIKRVLKDPSTQFKTSNVLSTAPTLIPGYGVSANKSKHARLVSTRPIISEDRLIMVFPN</sequence>
<dbReference type="EMBL" id="MU807929">
    <property type="protein sequence ID" value="KAJ3831007.1"/>
    <property type="molecule type" value="Genomic_DNA"/>
</dbReference>
<evidence type="ECO:0000313" key="2">
    <source>
        <dbReference type="Proteomes" id="UP001163846"/>
    </source>
</evidence>
<dbReference type="AlphaFoldDB" id="A0AA38NUU3"/>
<accession>A0AA38NUU3</accession>
<evidence type="ECO:0000313" key="1">
    <source>
        <dbReference type="EMBL" id="KAJ3831007.1"/>
    </source>
</evidence>
<keyword evidence="2" id="KW-1185">Reference proteome</keyword>
<gene>
    <name evidence="1" type="ORF">F5878DRAFT_668050</name>
</gene>
<comment type="caution">
    <text evidence="1">The sequence shown here is derived from an EMBL/GenBank/DDBJ whole genome shotgun (WGS) entry which is preliminary data.</text>
</comment>
<organism evidence="1 2">
    <name type="scientific">Lentinula raphanica</name>
    <dbReference type="NCBI Taxonomy" id="153919"/>
    <lineage>
        <taxon>Eukaryota</taxon>
        <taxon>Fungi</taxon>
        <taxon>Dikarya</taxon>
        <taxon>Basidiomycota</taxon>
        <taxon>Agaricomycotina</taxon>
        <taxon>Agaricomycetes</taxon>
        <taxon>Agaricomycetidae</taxon>
        <taxon>Agaricales</taxon>
        <taxon>Marasmiineae</taxon>
        <taxon>Omphalotaceae</taxon>
        <taxon>Lentinula</taxon>
    </lineage>
</organism>
<reference evidence="1" key="1">
    <citation type="submission" date="2022-08" db="EMBL/GenBank/DDBJ databases">
        <authorList>
            <consortium name="DOE Joint Genome Institute"/>
            <person name="Min B."/>
            <person name="Riley R."/>
            <person name="Sierra-Patev S."/>
            <person name="Naranjo-Ortiz M."/>
            <person name="Looney B."/>
            <person name="Konkel Z."/>
            <person name="Slot J.C."/>
            <person name="Sakamoto Y."/>
            <person name="Steenwyk J.L."/>
            <person name="Rokas A."/>
            <person name="Carro J."/>
            <person name="Camarero S."/>
            <person name="Ferreira P."/>
            <person name="Molpeceres G."/>
            <person name="Ruiz-Duenas F.J."/>
            <person name="Serrano A."/>
            <person name="Henrissat B."/>
            <person name="Drula E."/>
            <person name="Hughes K.W."/>
            <person name="Mata J.L."/>
            <person name="Ishikawa N.K."/>
            <person name="Vargas-Isla R."/>
            <person name="Ushijima S."/>
            <person name="Smith C.A."/>
            <person name="Ahrendt S."/>
            <person name="Andreopoulos W."/>
            <person name="He G."/>
            <person name="Labutti K."/>
            <person name="Lipzen A."/>
            <person name="Ng V."/>
            <person name="Sandor L."/>
            <person name="Barry K."/>
            <person name="Martinez A.T."/>
            <person name="Xiao Y."/>
            <person name="Gibbons J.G."/>
            <person name="Terashima K."/>
            <person name="Hibbett D.S."/>
            <person name="Grigoriev I.V."/>
        </authorList>
    </citation>
    <scope>NUCLEOTIDE SEQUENCE</scope>
    <source>
        <strain evidence="1">TFB9207</strain>
    </source>
</reference>
<name>A0AA38NUU3_9AGAR</name>
<protein>
    <submittedName>
        <fullName evidence="1">Uncharacterized protein</fullName>
    </submittedName>
</protein>
<proteinExistence type="predicted"/>
<dbReference type="Proteomes" id="UP001163846">
    <property type="component" value="Unassembled WGS sequence"/>
</dbReference>